<dbReference type="Proteomes" id="UP000465263">
    <property type="component" value="Unassembled WGS sequence"/>
</dbReference>
<name>A0A7I9XJ28_9MYCO</name>
<reference evidence="3 4" key="1">
    <citation type="journal article" date="2019" name="Emerg. Microbes Infect.">
        <title>Comprehensive subspecies identification of 175 nontuberculous mycobacteria species based on 7547 genomic profiles.</title>
        <authorList>
            <person name="Matsumoto Y."/>
            <person name="Kinjo T."/>
            <person name="Motooka D."/>
            <person name="Nabeya D."/>
            <person name="Jung N."/>
            <person name="Uechi K."/>
            <person name="Horii T."/>
            <person name="Iida T."/>
            <person name="Fujita J."/>
            <person name="Nakamura S."/>
        </authorList>
    </citation>
    <scope>NUCLEOTIDE SEQUENCE [LARGE SCALE GENOMIC DNA]</scope>
    <source>
        <strain evidence="3 4">JCM 16017</strain>
    </source>
</reference>
<evidence type="ECO:0000256" key="1">
    <source>
        <dbReference type="SAM" id="Phobius"/>
    </source>
</evidence>
<feature type="transmembrane region" description="Helical" evidence="1">
    <location>
        <begin position="32"/>
        <end position="51"/>
    </location>
</feature>
<sequence>MLPDSDPDAAKTEVVPVVPSGRRPSRLVRMKWPALVTGLLLAGAAITYLLIPPMIVGDKAVKIDPADLVAAQQRQSQPMPSLLGLQRDIAQTVLADAGLADRKTTVVEQPAAGPVGLIVSQQPSVGTADVDGIELTVSSPAPMPELVGKNAGEGRTALEKLGAVVQTQRRVDPGVPRGQIVETIPAAGEIMPTVVTLAVADPGDALTLASVRGVTSSSCSAATGGTVNGKPVGDSVVCKPGSKPAGIEYNLARNAMAFEATVGTDDAKGAGGATVKIFADDQPLATVGVGLGHSEPVHVDLSGRLRLRIEVSTDDPDRAPTVVLGDARLLGLPEGLDVIAGQR</sequence>
<evidence type="ECO:0000259" key="2">
    <source>
        <dbReference type="PROSITE" id="PS51178"/>
    </source>
</evidence>
<dbReference type="Gene3D" id="3.30.10.20">
    <property type="match status" value="2"/>
</dbReference>
<dbReference type="EMBL" id="BLKV01000001">
    <property type="protein sequence ID" value="GFG69971.1"/>
    <property type="molecule type" value="Genomic_DNA"/>
</dbReference>
<dbReference type="PROSITE" id="PS51178">
    <property type="entry name" value="PASTA"/>
    <property type="match status" value="1"/>
</dbReference>
<organism evidence="3 4">
    <name type="scientific">Mycolicibacter senuensis</name>
    <dbReference type="NCBI Taxonomy" id="386913"/>
    <lineage>
        <taxon>Bacteria</taxon>
        <taxon>Bacillati</taxon>
        <taxon>Actinomycetota</taxon>
        <taxon>Actinomycetes</taxon>
        <taxon>Mycobacteriales</taxon>
        <taxon>Mycobacteriaceae</taxon>
        <taxon>Mycolicibacter</taxon>
    </lineage>
</organism>
<dbReference type="SUPFAM" id="SSF49785">
    <property type="entry name" value="Galactose-binding domain-like"/>
    <property type="match status" value="1"/>
</dbReference>
<keyword evidence="1" id="KW-1133">Transmembrane helix</keyword>
<protein>
    <recommendedName>
        <fullName evidence="2">PASTA domain-containing protein</fullName>
    </recommendedName>
</protein>
<dbReference type="InterPro" id="IPR013222">
    <property type="entry name" value="Glyco_hyd_98_carb-bd"/>
</dbReference>
<comment type="caution">
    <text evidence="3">The sequence shown here is derived from an EMBL/GenBank/DDBJ whole genome shotgun (WGS) entry which is preliminary data.</text>
</comment>
<dbReference type="InterPro" id="IPR005543">
    <property type="entry name" value="PASTA_dom"/>
</dbReference>
<keyword evidence="4" id="KW-1185">Reference proteome</keyword>
<dbReference type="CDD" id="cd06577">
    <property type="entry name" value="PASTA_pknB"/>
    <property type="match status" value="2"/>
</dbReference>
<dbReference type="Pfam" id="PF08305">
    <property type="entry name" value="NPCBM"/>
    <property type="match status" value="1"/>
</dbReference>
<proteinExistence type="predicted"/>
<feature type="domain" description="PASTA" evidence="2">
    <location>
        <begin position="137"/>
        <end position="201"/>
    </location>
</feature>
<evidence type="ECO:0000313" key="4">
    <source>
        <dbReference type="Proteomes" id="UP000465263"/>
    </source>
</evidence>
<keyword evidence="1" id="KW-0812">Transmembrane</keyword>
<gene>
    <name evidence="3" type="ORF">MSEN_16910</name>
</gene>
<dbReference type="InterPro" id="IPR038637">
    <property type="entry name" value="NPCBM_sf"/>
</dbReference>
<accession>A0A7I9XJ28</accession>
<dbReference type="Gene3D" id="2.60.120.1060">
    <property type="entry name" value="NPCBM/NEW2 domain"/>
    <property type="match status" value="1"/>
</dbReference>
<dbReference type="AlphaFoldDB" id="A0A7I9XJ28"/>
<keyword evidence="1" id="KW-0472">Membrane</keyword>
<dbReference type="OrthoDB" id="4773155at2"/>
<dbReference type="Pfam" id="PF03793">
    <property type="entry name" value="PASTA"/>
    <property type="match status" value="1"/>
</dbReference>
<dbReference type="InterPro" id="IPR008979">
    <property type="entry name" value="Galactose-bd-like_sf"/>
</dbReference>
<evidence type="ECO:0000313" key="3">
    <source>
        <dbReference type="EMBL" id="GFG69971.1"/>
    </source>
</evidence>